<dbReference type="AlphaFoldDB" id="A0A6A6JP81"/>
<dbReference type="Proteomes" id="UP000800097">
    <property type="component" value="Unassembled WGS sequence"/>
</dbReference>
<dbReference type="RefSeq" id="XP_033655871.1">
    <property type="nucleotide sequence ID" value="XM_033800758.1"/>
</dbReference>
<protein>
    <recommendedName>
        <fullName evidence="4">Kazal-like domain-containing protein</fullName>
    </recommendedName>
</protein>
<gene>
    <name evidence="2" type="ORF">EI97DRAFT_456750</name>
</gene>
<evidence type="ECO:0000313" key="2">
    <source>
        <dbReference type="EMBL" id="KAF2278332.1"/>
    </source>
</evidence>
<dbReference type="EMBL" id="ML986488">
    <property type="protein sequence ID" value="KAF2278332.1"/>
    <property type="molecule type" value="Genomic_DNA"/>
</dbReference>
<feature type="signal peptide" evidence="1">
    <location>
        <begin position="1"/>
        <end position="23"/>
    </location>
</feature>
<reference evidence="2" key="1">
    <citation type="journal article" date="2020" name="Stud. Mycol.">
        <title>101 Dothideomycetes genomes: a test case for predicting lifestyles and emergence of pathogens.</title>
        <authorList>
            <person name="Haridas S."/>
            <person name="Albert R."/>
            <person name="Binder M."/>
            <person name="Bloem J."/>
            <person name="Labutti K."/>
            <person name="Salamov A."/>
            <person name="Andreopoulos B."/>
            <person name="Baker S."/>
            <person name="Barry K."/>
            <person name="Bills G."/>
            <person name="Bluhm B."/>
            <person name="Cannon C."/>
            <person name="Castanera R."/>
            <person name="Culley D."/>
            <person name="Daum C."/>
            <person name="Ezra D."/>
            <person name="Gonzalez J."/>
            <person name="Henrissat B."/>
            <person name="Kuo A."/>
            <person name="Liang C."/>
            <person name="Lipzen A."/>
            <person name="Lutzoni F."/>
            <person name="Magnuson J."/>
            <person name="Mondo S."/>
            <person name="Nolan M."/>
            <person name="Ohm R."/>
            <person name="Pangilinan J."/>
            <person name="Park H.-J."/>
            <person name="Ramirez L."/>
            <person name="Alfaro M."/>
            <person name="Sun H."/>
            <person name="Tritt A."/>
            <person name="Yoshinaga Y."/>
            <person name="Zwiers L.-H."/>
            <person name="Turgeon B."/>
            <person name="Goodwin S."/>
            <person name="Spatafora J."/>
            <person name="Crous P."/>
            <person name="Grigoriev I."/>
        </authorList>
    </citation>
    <scope>NUCLEOTIDE SEQUENCE</scope>
    <source>
        <strain evidence="2">CBS 379.55</strain>
    </source>
</reference>
<evidence type="ECO:0008006" key="4">
    <source>
        <dbReference type="Google" id="ProtNLM"/>
    </source>
</evidence>
<feature type="chain" id="PRO_5025594164" description="Kazal-like domain-containing protein" evidence="1">
    <location>
        <begin position="24"/>
        <end position="82"/>
    </location>
</feature>
<evidence type="ECO:0000256" key="1">
    <source>
        <dbReference type="SAM" id="SignalP"/>
    </source>
</evidence>
<name>A0A6A6JP81_WESOR</name>
<proteinExistence type="predicted"/>
<evidence type="ECO:0000313" key="3">
    <source>
        <dbReference type="Proteomes" id="UP000800097"/>
    </source>
</evidence>
<organism evidence="2 3">
    <name type="scientific">Westerdykella ornata</name>
    <dbReference type="NCBI Taxonomy" id="318751"/>
    <lineage>
        <taxon>Eukaryota</taxon>
        <taxon>Fungi</taxon>
        <taxon>Dikarya</taxon>
        <taxon>Ascomycota</taxon>
        <taxon>Pezizomycotina</taxon>
        <taxon>Dothideomycetes</taxon>
        <taxon>Pleosporomycetidae</taxon>
        <taxon>Pleosporales</taxon>
        <taxon>Sporormiaceae</taxon>
        <taxon>Westerdykella</taxon>
    </lineage>
</organism>
<accession>A0A6A6JP81</accession>
<keyword evidence="1" id="KW-0732">Signal</keyword>
<sequence>MLSKPSTLALAFLATLVPSAVLAAPAPAAAPTGEVVDVPRDVCLAICYFDEPECGAPSYAVKTNECWTCCTPQWGPVETRDE</sequence>
<dbReference type="GeneID" id="54553933"/>
<keyword evidence="3" id="KW-1185">Reference proteome</keyword>
<dbReference type="OrthoDB" id="3796931at2759"/>